<sequence>MQLEVDPRRDFDGPKSVRYTCNLPERGRLLMLDLKMAVMVSSVLKAPRKCSQVEVLSQDSGIRGCWFRALIIKRHKDKVKVQYRDIKDATNDAKHLEEWILASRLVVPDELVNIGSIVDAWWYDGWWEGIVVKKKLEDEVHVYFPGEKREMIFSRDDLRHSQEWIENEWKDIKAKPEVAPLLSGLRRKPRVEIASYINPKAAPYINRDLVDTIHRDALPIQNLVGCDGSMFCSDDEKKPHKVARDLSNDGLLTQLRWMSYGKRRRGRNPLHKAHYGVNSSGKYSAMGTLKRFFAPSSLKVDSENCKYAKDVLFSSSVASPVTSLVMSR</sequence>
<dbReference type="CDD" id="cd20405">
    <property type="entry name" value="Tudor_Agenet_AtDUF_rpt1_3"/>
    <property type="match status" value="1"/>
</dbReference>
<protein>
    <recommendedName>
        <fullName evidence="1">Agenet domain-containing protein</fullName>
    </recommendedName>
</protein>
<dbReference type="PANTHER" id="PTHR31917">
    <property type="entry name" value="AGENET DOMAIN-CONTAINING PROTEIN-RELATED"/>
    <property type="match status" value="1"/>
</dbReference>
<dbReference type="Proteomes" id="UP000834106">
    <property type="component" value="Chromosome 2"/>
</dbReference>
<evidence type="ECO:0000313" key="2">
    <source>
        <dbReference type="EMBL" id="CAI9756087.1"/>
    </source>
</evidence>
<accession>A0AAD2DIQ8</accession>
<organism evidence="2 3">
    <name type="scientific">Fraxinus pennsylvanica</name>
    <dbReference type="NCBI Taxonomy" id="56036"/>
    <lineage>
        <taxon>Eukaryota</taxon>
        <taxon>Viridiplantae</taxon>
        <taxon>Streptophyta</taxon>
        <taxon>Embryophyta</taxon>
        <taxon>Tracheophyta</taxon>
        <taxon>Spermatophyta</taxon>
        <taxon>Magnoliopsida</taxon>
        <taxon>eudicotyledons</taxon>
        <taxon>Gunneridae</taxon>
        <taxon>Pentapetalae</taxon>
        <taxon>asterids</taxon>
        <taxon>lamiids</taxon>
        <taxon>Lamiales</taxon>
        <taxon>Oleaceae</taxon>
        <taxon>Oleeae</taxon>
        <taxon>Fraxinus</taxon>
    </lineage>
</organism>
<dbReference type="AlphaFoldDB" id="A0AAD2DIQ8"/>
<reference evidence="2" key="1">
    <citation type="submission" date="2023-05" db="EMBL/GenBank/DDBJ databases">
        <authorList>
            <person name="Huff M."/>
        </authorList>
    </citation>
    <scope>NUCLEOTIDE SEQUENCE</scope>
</reference>
<feature type="domain" description="Agenet" evidence="1">
    <location>
        <begin position="113"/>
        <end position="166"/>
    </location>
</feature>
<gene>
    <name evidence="2" type="ORF">FPE_LOCUS3517</name>
</gene>
<keyword evidence="3" id="KW-1185">Reference proteome</keyword>
<proteinExistence type="predicted"/>
<dbReference type="PANTHER" id="PTHR31917:SF58">
    <property type="entry name" value="AGENET AND BROMO-ADJACENT HOMOLOGY (BAH) DOMAIN-CONTAINING PROTEIN"/>
    <property type="match status" value="1"/>
</dbReference>
<name>A0AAD2DIQ8_9LAMI</name>
<feature type="domain" description="Agenet" evidence="1">
    <location>
        <begin position="45"/>
        <end position="111"/>
    </location>
</feature>
<dbReference type="Pfam" id="PF05641">
    <property type="entry name" value="Agenet"/>
    <property type="match status" value="1"/>
</dbReference>
<dbReference type="SMART" id="SM00743">
    <property type="entry name" value="Agenet"/>
    <property type="match status" value="2"/>
</dbReference>
<dbReference type="InterPro" id="IPR014002">
    <property type="entry name" value="Agenet_dom_plant"/>
</dbReference>
<dbReference type="InterPro" id="IPR008395">
    <property type="entry name" value="Agenet-like_dom"/>
</dbReference>
<evidence type="ECO:0000313" key="3">
    <source>
        <dbReference type="Proteomes" id="UP000834106"/>
    </source>
</evidence>
<dbReference type="EMBL" id="OU503037">
    <property type="protein sequence ID" value="CAI9756087.1"/>
    <property type="molecule type" value="Genomic_DNA"/>
</dbReference>
<evidence type="ECO:0000259" key="1">
    <source>
        <dbReference type="SMART" id="SM00743"/>
    </source>
</evidence>